<sequence length="427" mass="44664">MLGLGIDIGTSGVRTAVIDPSGTLVSDARAPHRPGAATGDADAWWGGVSDCLRAQVKALRQIGLDPHDIVHASIDGTSGTMVLVDEDIRPIGLGLLYNSSGFHEGAEQIARLAPEGHITRGSSSALARYLTLLTSDQADRARYLLHQADFILARLTRAPGHSDDNNALKLGFDPETLSWPAWFERLAIPLEQLPKVHRCGEAVAPIAGEVAQDFGLSPDLIMHAGTTDSIAAFLASGATTQGEGVTSLGTTLAIKLLSDIRVDSVAHGLYSHRLGSSWLVGGASNTGGGALLRHFDPDQMSTLSEAIDASEISPYDYHPLPAVGERFPINDPNLAPRDTPRPASDAAFLHGLLESIARIEGQCYGLIKDLGGPPVSRVLTAGGGAENDVWTAIRARVLGVPVETSPRAEAAIGAAMLAMGLTAATQS</sequence>
<feature type="domain" description="Carbohydrate kinase FGGY N-terminal" evidence="4">
    <location>
        <begin position="4"/>
        <end position="234"/>
    </location>
</feature>
<keyword evidence="3 6" id="KW-0418">Kinase</keyword>
<dbReference type="CDD" id="cd07783">
    <property type="entry name" value="ASKHA_NBD_FGGY_SePSK_AtXK1-like"/>
    <property type="match status" value="1"/>
</dbReference>
<comment type="caution">
    <text evidence="6">The sequence shown here is derived from an EMBL/GenBank/DDBJ whole genome shotgun (WGS) entry which is preliminary data.</text>
</comment>
<dbReference type="InterPro" id="IPR018485">
    <property type="entry name" value="FGGY_C"/>
</dbReference>
<evidence type="ECO:0000313" key="6">
    <source>
        <dbReference type="EMBL" id="GFE66508.1"/>
    </source>
</evidence>
<dbReference type="Pfam" id="PF00370">
    <property type="entry name" value="FGGY_N"/>
    <property type="match status" value="1"/>
</dbReference>
<evidence type="ECO:0000256" key="1">
    <source>
        <dbReference type="ARBA" id="ARBA00009156"/>
    </source>
</evidence>
<dbReference type="OrthoDB" id="9805576at2"/>
<organism evidence="6 7">
    <name type="scientific">Litoreibacter roseus</name>
    <dbReference type="NCBI Taxonomy" id="2601869"/>
    <lineage>
        <taxon>Bacteria</taxon>
        <taxon>Pseudomonadati</taxon>
        <taxon>Pseudomonadota</taxon>
        <taxon>Alphaproteobacteria</taxon>
        <taxon>Rhodobacterales</taxon>
        <taxon>Roseobacteraceae</taxon>
        <taxon>Litoreibacter</taxon>
    </lineage>
</organism>
<evidence type="ECO:0000259" key="5">
    <source>
        <dbReference type="Pfam" id="PF02782"/>
    </source>
</evidence>
<dbReference type="GO" id="GO:0005997">
    <property type="term" value="P:xylulose metabolic process"/>
    <property type="evidence" value="ECO:0007669"/>
    <property type="project" value="TreeGrafter"/>
</dbReference>
<dbReference type="InterPro" id="IPR000577">
    <property type="entry name" value="Carb_kinase_FGGY"/>
</dbReference>
<keyword evidence="7" id="KW-1185">Reference proteome</keyword>
<dbReference type="GO" id="GO:0004856">
    <property type="term" value="F:D-xylulokinase activity"/>
    <property type="evidence" value="ECO:0007669"/>
    <property type="project" value="TreeGrafter"/>
</dbReference>
<proteinExistence type="inferred from homology"/>
<evidence type="ECO:0000259" key="4">
    <source>
        <dbReference type="Pfam" id="PF00370"/>
    </source>
</evidence>
<dbReference type="InterPro" id="IPR043129">
    <property type="entry name" value="ATPase_NBD"/>
</dbReference>
<evidence type="ECO:0000313" key="7">
    <source>
        <dbReference type="Proteomes" id="UP000436822"/>
    </source>
</evidence>
<comment type="similarity">
    <text evidence="1">Belongs to the FGGY kinase family.</text>
</comment>
<reference evidence="6 7" key="1">
    <citation type="submission" date="2019-12" db="EMBL/GenBank/DDBJ databases">
        <title>Litoreibacter badius sp. nov., a novel bacteriochlorophyll a-containing bacterium in the genus Litoreibacter.</title>
        <authorList>
            <person name="Kanamuro M."/>
            <person name="Takabe Y."/>
            <person name="Mori K."/>
            <person name="Takaichi S."/>
            <person name="Hanada S."/>
        </authorList>
    </citation>
    <scope>NUCLEOTIDE SEQUENCE [LARGE SCALE GENOMIC DNA]</scope>
    <source>
        <strain evidence="6 7">K6</strain>
    </source>
</reference>
<evidence type="ECO:0000256" key="3">
    <source>
        <dbReference type="ARBA" id="ARBA00022777"/>
    </source>
</evidence>
<dbReference type="Gene3D" id="3.30.420.40">
    <property type="match status" value="2"/>
</dbReference>
<dbReference type="PANTHER" id="PTHR10196">
    <property type="entry name" value="SUGAR KINASE"/>
    <property type="match status" value="1"/>
</dbReference>
<dbReference type="GO" id="GO:0019150">
    <property type="term" value="F:D-ribulokinase activity"/>
    <property type="evidence" value="ECO:0007669"/>
    <property type="project" value="TreeGrafter"/>
</dbReference>
<name>A0A6N6JMJ3_9RHOB</name>
<dbReference type="SUPFAM" id="SSF53067">
    <property type="entry name" value="Actin-like ATPase domain"/>
    <property type="match status" value="2"/>
</dbReference>
<protein>
    <submittedName>
        <fullName evidence="6">Sugar kinase</fullName>
    </submittedName>
</protein>
<dbReference type="EMBL" id="BLJE01000004">
    <property type="protein sequence ID" value="GFE66508.1"/>
    <property type="molecule type" value="Genomic_DNA"/>
</dbReference>
<dbReference type="GO" id="GO:0005829">
    <property type="term" value="C:cytosol"/>
    <property type="evidence" value="ECO:0007669"/>
    <property type="project" value="TreeGrafter"/>
</dbReference>
<dbReference type="Proteomes" id="UP000436822">
    <property type="component" value="Unassembled WGS sequence"/>
</dbReference>
<evidence type="ECO:0000256" key="2">
    <source>
        <dbReference type="ARBA" id="ARBA00022679"/>
    </source>
</evidence>
<feature type="domain" description="Carbohydrate kinase FGGY C-terminal" evidence="5">
    <location>
        <begin position="247"/>
        <end position="419"/>
    </location>
</feature>
<dbReference type="PANTHER" id="PTHR10196:SF80">
    <property type="entry name" value="D-RIBULOSE KINASE"/>
    <property type="match status" value="1"/>
</dbReference>
<dbReference type="AlphaFoldDB" id="A0A6N6JMJ3"/>
<dbReference type="InterPro" id="IPR018484">
    <property type="entry name" value="FGGY_N"/>
</dbReference>
<accession>A0A6N6JMJ3</accession>
<gene>
    <name evidence="6" type="ORF">KIN_35820</name>
</gene>
<dbReference type="PIRSF" id="PIRSF000538">
    <property type="entry name" value="GlpK"/>
    <property type="match status" value="1"/>
</dbReference>
<keyword evidence="2" id="KW-0808">Transferase</keyword>
<dbReference type="Pfam" id="PF02782">
    <property type="entry name" value="FGGY_C"/>
    <property type="match status" value="1"/>
</dbReference>